<dbReference type="Proteomes" id="UP000021315">
    <property type="component" value="Unassembled WGS sequence"/>
</dbReference>
<sequence>MPLQLLANLGWHEVSVLLFALFLALVFFLVLRQNQKDFLEIEAWVTEEEPGF</sequence>
<dbReference type="EMBL" id="JDST02000031">
    <property type="protein sequence ID" value="KFB77234.1"/>
    <property type="molecule type" value="Genomic_DNA"/>
</dbReference>
<reference evidence="2" key="1">
    <citation type="submission" date="2014-02" db="EMBL/GenBank/DDBJ databases">
        <title>Expanding our view of genomic diversity in Candidatus Accumulibacter clades.</title>
        <authorList>
            <person name="Skennerton C.T."/>
            <person name="Barr J.J."/>
            <person name="Slater F.R."/>
            <person name="Bond P.L."/>
            <person name="Tyson G.W."/>
        </authorList>
    </citation>
    <scope>NUCLEOTIDE SEQUENCE [LARGE SCALE GENOMIC DNA]</scope>
</reference>
<dbReference type="STRING" id="1453999.AW06_001648"/>
<accession>A0A080MJ33</accession>
<protein>
    <submittedName>
        <fullName evidence="2">Uncharacterized protein</fullName>
    </submittedName>
</protein>
<feature type="transmembrane region" description="Helical" evidence="1">
    <location>
        <begin position="12"/>
        <end position="31"/>
    </location>
</feature>
<organism evidence="2 3">
    <name type="scientific">Candidatus Accumulibacter cognatus</name>
    <dbReference type="NCBI Taxonomy" id="2954383"/>
    <lineage>
        <taxon>Bacteria</taxon>
        <taxon>Pseudomonadati</taxon>
        <taxon>Pseudomonadota</taxon>
        <taxon>Betaproteobacteria</taxon>
        <taxon>Candidatus Accumulibacter</taxon>
    </lineage>
</organism>
<comment type="caution">
    <text evidence="2">The sequence shown here is derived from an EMBL/GenBank/DDBJ whole genome shotgun (WGS) entry which is preliminary data.</text>
</comment>
<name>A0A080MJ33_9PROT</name>
<keyword evidence="3" id="KW-1185">Reference proteome</keyword>
<dbReference type="AlphaFoldDB" id="A0A080MJ33"/>
<dbReference type="RefSeq" id="WP_273704459.1">
    <property type="nucleotide sequence ID" value="NZ_JDST02000031.1"/>
</dbReference>
<keyword evidence="1" id="KW-0812">Transmembrane</keyword>
<evidence type="ECO:0000313" key="3">
    <source>
        <dbReference type="Proteomes" id="UP000021315"/>
    </source>
</evidence>
<gene>
    <name evidence="2" type="ORF">AW06_001648</name>
</gene>
<keyword evidence="1" id="KW-1133">Transmembrane helix</keyword>
<evidence type="ECO:0000256" key="1">
    <source>
        <dbReference type="SAM" id="Phobius"/>
    </source>
</evidence>
<keyword evidence="1" id="KW-0472">Membrane</keyword>
<evidence type="ECO:0000313" key="2">
    <source>
        <dbReference type="EMBL" id="KFB77234.1"/>
    </source>
</evidence>
<proteinExistence type="predicted"/>